<gene>
    <name evidence="2" type="ORF">GCM10011585_37150</name>
</gene>
<evidence type="ECO:0000313" key="3">
    <source>
        <dbReference type="Proteomes" id="UP000647241"/>
    </source>
</evidence>
<dbReference type="SUPFAM" id="SSF51182">
    <property type="entry name" value="RmlC-like cupins"/>
    <property type="match status" value="1"/>
</dbReference>
<dbReference type="EMBL" id="BMGT01000005">
    <property type="protein sequence ID" value="GGG89486.1"/>
    <property type="molecule type" value="Genomic_DNA"/>
</dbReference>
<dbReference type="InterPro" id="IPR011051">
    <property type="entry name" value="RmlC_Cupin_sf"/>
</dbReference>
<dbReference type="Gene3D" id="2.60.120.10">
    <property type="entry name" value="Jelly Rolls"/>
    <property type="match status" value="1"/>
</dbReference>
<dbReference type="PANTHER" id="PTHR38599:SF1">
    <property type="entry name" value="CUPIN DOMAIN PROTEIN (AFU_ORTHOLOGUE AFUA_3G13620)"/>
    <property type="match status" value="1"/>
</dbReference>
<dbReference type="Proteomes" id="UP000647241">
    <property type="component" value="Unassembled WGS sequence"/>
</dbReference>
<evidence type="ECO:0000259" key="1">
    <source>
        <dbReference type="Pfam" id="PF07883"/>
    </source>
</evidence>
<dbReference type="Pfam" id="PF07883">
    <property type="entry name" value="Cupin_2"/>
    <property type="match status" value="1"/>
</dbReference>
<protein>
    <recommendedName>
        <fullName evidence="1">Cupin type-2 domain-containing protein</fullName>
    </recommendedName>
</protein>
<reference evidence="2" key="2">
    <citation type="submission" date="2020-09" db="EMBL/GenBank/DDBJ databases">
        <authorList>
            <person name="Sun Q."/>
            <person name="Zhou Y."/>
        </authorList>
    </citation>
    <scope>NUCLEOTIDE SEQUENCE</scope>
    <source>
        <strain evidence="2">CGMCC 1.12997</strain>
    </source>
</reference>
<accession>A0A917HUD0</accession>
<sequence length="126" mass="13923">MNPQPEHRNPNGMPDSILRKPLLSAVLGTATVTRVEVREIVFQPGQQTGRHLHPCPVVGYIAEGEALFQKEGDTDIQRLPAGSAFYEPANAVVSRFDNASTTQPMKFIAYYLLNGEQELIHILPQA</sequence>
<feature type="domain" description="Cupin type-2" evidence="1">
    <location>
        <begin position="40"/>
        <end position="109"/>
    </location>
</feature>
<dbReference type="AlphaFoldDB" id="A0A917HUD0"/>
<reference evidence="2" key="1">
    <citation type="journal article" date="2014" name="Int. J. Syst. Evol. Microbiol.">
        <title>Complete genome sequence of Corynebacterium casei LMG S-19264T (=DSM 44701T), isolated from a smear-ripened cheese.</title>
        <authorList>
            <consortium name="US DOE Joint Genome Institute (JGI-PGF)"/>
            <person name="Walter F."/>
            <person name="Albersmeier A."/>
            <person name="Kalinowski J."/>
            <person name="Ruckert C."/>
        </authorList>
    </citation>
    <scope>NUCLEOTIDE SEQUENCE</scope>
    <source>
        <strain evidence="2">CGMCC 1.12997</strain>
    </source>
</reference>
<dbReference type="PANTHER" id="PTHR38599">
    <property type="entry name" value="CUPIN DOMAIN PROTEIN (AFU_ORTHOLOGUE AFUA_3G13620)"/>
    <property type="match status" value="1"/>
</dbReference>
<dbReference type="InterPro" id="IPR014710">
    <property type="entry name" value="RmlC-like_jellyroll"/>
</dbReference>
<proteinExistence type="predicted"/>
<name>A0A917HUD0_9BACT</name>
<dbReference type="InterPro" id="IPR013096">
    <property type="entry name" value="Cupin_2"/>
</dbReference>
<organism evidence="2 3">
    <name type="scientific">Edaphobacter dinghuensis</name>
    <dbReference type="NCBI Taxonomy" id="1560005"/>
    <lineage>
        <taxon>Bacteria</taxon>
        <taxon>Pseudomonadati</taxon>
        <taxon>Acidobacteriota</taxon>
        <taxon>Terriglobia</taxon>
        <taxon>Terriglobales</taxon>
        <taxon>Acidobacteriaceae</taxon>
        <taxon>Edaphobacter</taxon>
    </lineage>
</organism>
<keyword evidence="3" id="KW-1185">Reference proteome</keyword>
<evidence type="ECO:0000313" key="2">
    <source>
        <dbReference type="EMBL" id="GGG89486.1"/>
    </source>
</evidence>
<comment type="caution">
    <text evidence="2">The sequence shown here is derived from an EMBL/GenBank/DDBJ whole genome shotgun (WGS) entry which is preliminary data.</text>
</comment>